<dbReference type="PANTHER" id="PTHR10553">
    <property type="entry name" value="SMALL NUCLEAR RIBONUCLEOPROTEIN"/>
    <property type="match status" value="1"/>
</dbReference>
<evidence type="ECO:0000256" key="4">
    <source>
        <dbReference type="ARBA" id="ARBA00022728"/>
    </source>
</evidence>
<comment type="similarity">
    <text evidence="2">Belongs to the snRNP Sm proteins family.</text>
</comment>
<keyword evidence="3" id="KW-0507">mRNA processing</keyword>
<dbReference type="EMBL" id="VLTL01000018">
    <property type="protein sequence ID" value="KAA0169854.1"/>
    <property type="molecule type" value="Genomic_DNA"/>
</dbReference>
<evidence type="ECO:0000313" key="16">
    <source>
        <dbReference type="Proteomes" id="UP000323011"/>
    </source>
</evidence>
<dbReference type="GO" id="GO:0071004">
    <property type="term" value="C:U2-type prespliceosome"/>
    <property type="evidence" value="ECO:0007669"/>
    <property type="project" value="TreeGrafter"/>
</dbReference>
<evidence type="ECO:0000256" key="5">
    <source>
        <dbReference type="ARBA" id="ARBA00022884"/>
    </source>
</evidence>
<dbReference type="PANTHER" id="PTHR10553:SF5">
    <property type="entry name" value="U6 SNRNA-ASSOCIATED SM-LIKE PROTEIN LSM7"/>
    <property type="match status" value="1"/>
</dbReference>
<name>A0A5A8DKS9_CAFRO</name>
<dbReference type="EMBL" id="VLTM01000010">
    <property type="protein sequence ID" value="KAA0165972.1"/>
    <property type="molecule type" value="Genomic_DNA"/>
</dbReference>
<dbReference type="PIRSF" id="PIRSF037188">
    <property type="entry name" value="U6_snRNA_Lsm7"/>
    <property type="match status" value="1"/>
</dbReference>
<dbReference type="Proteomes" id="UP000325113">
    <property type="component" value="Unassembled WGS sequence"/>
</dbReference>
<dbReference type="Pfam" id="PF01423">
    <property type="entry name" value="LSM"/>
    <property type="match status" value="1"/>
</dbReference>
<dbReference type="Proteomes" id="UP000324907">
    <property type="component" value="Unassembled WGS sequence"/>
</dbReference>
<evidence type="ECO:0000313" key="10">
    <source>
        <dbReference type="EMBL" id="KAA0152149.1"/>
    </source>
</evidence>
<dbReference type="InterPro" id="IPR047575">
    <property type="entry name" value="Sm"/>
</dbReference>
<dbReference type="InterPro" id="IPR010920">
    <property type="entry name" value="LSM_dom_sf"/>
</dbReference>
<evidence type="ECO:0000313" key="17">
    <source>
        <dbReference type="Proteomes" id="UP000324907"/>
    </source>
</evidence>
<dbReference type="GO" id="GO:0000398">
    <property type="term" value="P:mRNA splicing, via spliceosome"/>
    <property type="evidence" value="ECO:0007669"/>
    <property type="project" value="InterPro"/>
</dbReference>
<proteinExistence type="inferred from homology"/>
<protein>
    <recommendedName>
        <fullName evidence="9">Sm domain-containing protein</fullName>
    </recommendedName>
</protein>
<dbReference type="GO" id="GO:0005688">
    <property type="term" value="C:U6 snRNP"/>
    <property type="evidence" value="ECO:0007669"/>
    <property type="project" value="TreeGrafter"/>
</dbReference>
<dbReference type="Proteomes" id="UP000322899">
    <property type="component" value="Unassembled WGS sequence"/>
</dbReference>
<dbReference type="InterPro" id="IPR017132">
    <property type="entry name" value="Lsm7"/>
</dbReference>
<evidence type="ECO:0000313" key="12">
    <source>
        <dbReference type="EMBL" id="KAA0165972.1"/>
    </source>
</evidence>
<dbReference type="GO" id="GO:1990726">
    <property type="term" value="C:Lsm1-7-Pat1 complex"/>
    <property type="evidence" value="ECO:0007669"/>
    <property type="project" value="TreeGrafter"/>
</dbReference>
<keyword evidence="7" id="KW-0539">Nucleus</keyword>
<dbReference type="EMBL" id="VLTO01000019">
    <property type="protein sequence ID" value="KAA0174772.1"/>
    <property type="molecule type" value="Genomic_DNA"/>
</dbReference>
<comment type="caution">
    <text evidence="12">The sequence shown here is derived from an EMBL/GenBank/DDBJ whole genome shotgun (WGS) entry which is preliminary data.</text>
</comment>
<accession>A0A5A8DKS9</accession>
<dbReference type="EMBL" id="VLTO01000187">
    <property type="protein sequence ID" value="KAA0159049.1"/>
    <property type="molecule type" value="Genomic_DNA"/>
</dbReference>
<evidence type="ECO:0000256" key="7">
    <source>
        <dbReference type="ARBA" id="ARBA00023242"/>
    </source>
</evidence>
<keyword evidence="6" id="KW-0508">mRNA splicing</keyword>
<dbReference type="SMART" id="SM00651">
    <property type="entry name" value="Sm"/>
    <property type="match status" value="1"/>
</dbReference>
<dbReference type="PROSITE" id="PS52002">
    <property type="entry name" value="SM"/>
    <property type="match status" value="1"/>
</dbReference>
<reference evidence="15 16" key="1">
    <citation type="submission" date="2019-07" db="EMBL/GenBank/DDBJ databases">
        <title>Genomes of Cafeteria roenbergensis.</title>
        <authorList>
            <person name="Fischer M.G."/>
            <person name="Hackl T."/>
            <person name="Roman M."/>
        </authorList>
    </citation>
    <scope>NUCLEOTIDE SEQUENCE [LARGE SCALE GENOMIC DNA]</scope>
    <source>
        <strain evidence="10 16">BVI</strain>
        <strain evidence="12 18">Cflag</strain>
        <strain evidence="11 15">E4-10P</strain>
        <strain evidence="13 17">RCC970-E3</strain>
    </source>
</reference>
<dbReference type="AlphaFoldDB" id="A0A5A8DKS9"/>
<evidence type="ECO:0000313" key="13">
    <source>
        <dbReference type="EMBL" id="KAA0169854.1"/>
    </source>
</evidence>
<dbReference type="GO" id="GO:0097526">
    <property type="term" value="C:spliceosomal tri-snRNP complex"/>
    <property type="evidence" value="ECO:0007669"/>
    <property type="project" value="TreeGrafter"/>
</dbReference>
<dbReference type="InterPro" id="IPR001163">
    <property type="entry name" value="Sm_dom_euk/arc"/>
</dbReference>
<keyword evidence="5" id="KW-0694">RNA-binding</keyword>
<dbReference type="Proteomes" id="UP000323011">
    <property type="component" value="Unassembled WGS sequence"/>
</dbReference>
<dbReference type="GO" id="GO:0000956">
    <property type="term" value="P:nuclear-transcribed mRNA catabolic process"/>
    <property type="evidence" value="ECO:0007669"/>
    <property type="project" value="InterPro"/>
</dbReference>
<evidence type="ECO:0000313" key="18">
    <source>
        <dbReference type="Proteomes" id="UP000325113"/>
    </source>
</evidence>
<evidence type="ECO:0000259" key="9">
    <source>
        <dbReference type="PROSITE" id="PS52002"/>
    </source>
</evidence>
<dbReference type="GO" id="GO:0071013">
    <property type="term" value="C:catalytic step 2 spliceosome"/>
    <property type="evidence" value="ECO:0007669"/>
    <property type="project" value="TreeGrafter"/>
</dbReference>
<evidence type="ECO:0000256" key="2">
    <source>
        <dbReference type="ARBA" id="ARBA00006850"/>
    </source>
</evidence>
<keyword evidence="8" id="KW-0687">Ribonucleoprotein</keyword>
<keyword evidence="16" id="KW-1185">Reference proteome</keyword>
<dbReference type="InterPro" id="IPR044641">
    <property type="entry name" value="Lsm7/SmG-like"/>
</dbReference>
<dbReference type="SUPFAM" id="SSF50182">
    <property type="entry name" value="Sm-like ribonucleoproteins"/>
    <property type="match status" value="1"/>
</dbReference>
<evidence type="ECO:0000256" key="6">
    <source>
        <dbReference type="ARBA" id="ARBA00023187"/>
    </source>
</evidence>
<gene>
    <name evidence="14" type="ORF">FNF27_03669</name>
    <name evidence="11" type="ORF">FNF27_08337</name>
    <name evidence="13" type="ORF">FNF28_01792</name>
    <name evidence="10" type="ORF">FNF29_04017</name>
    <name evidence="12" type="ORF">FNF31_01586</name>
</gene>
<evidence type="ECO:0000313" key="15">
    <source>
        <dbReference type="Proteomes" id="UP000322899"/>
    </source>
</evidence>
<evidence type="ECO:0000313" key="14">
    <source>
        <dbReference type="EMBL" id="KAA0174772.1"/>
    </source>
</evidence>
<dbReference type="GO" id="GO:0003723">
    <property type="term" value="F:RNA binding"/>
    <property type="evidence" value="ECO:0007669"/>
    <property type="project" value="UniProtKB-KW"/>
</dbReference>
<keyword evidence="4" id="KW-0747">Spliceosome</keyword>
<evidence type="ECO:0000256" key="8">
    <source>
        <dbReference type="ARBA" id="ARBA00023274"/>
    </source>
</evidence>
<evidence type="ECO:0000256" key="3">
    <source>
        <dbReference type="ARBA" id="ARBA00022664"/>
    </source>
</evidence>
<evidence type="ECO:0000313" key="11">
    <source>
        <dbReference type="EMBL" id="KAA0159049.1"/>
    </source>
</evidence>
<comment type="subcellular location">
    <subcellularLocation>
        <location evidence="1">Nucleus</location>
    </subcellularLocation>
</comment>
<dbReference type="CDD" id="cd01729">
    <property type="entry name" value="LSm7"/>
    <property type="match status" value="1"/>
</dbReference>
<dbReference type="GO" id="GO:0005689">
    <property type="term" value="C:U12-type spliceosomal complex"/>
    <property type="evidence" value="ECO:0007669"/>
    <property type="project" value="TreeGrafter"/>
</dbReference>
<feature type="domain" description="Sm" evidence="9">
    <location>
        <begin position="6"/>
        <end position="86"/>
    </location>
</feature>
<sequence length="106" mass="11522">MARHAQSILDLEPHMNKAVRVKCVGGREFTGVLKGFDKLLNLVLDDAVELMRDPEDTDCTTSASRPLGIMVCRGPSVMAVAPNDGYDAIANPFEDAEEDEEEGDAE</sequence>
<dbReference type="EMBL" id="VLTN01000022">
    <property type="protein sequence ID" value="KAA0152149.1"/>
    <property type="molecule type" value="Genomic_DNA"/>
</dbReference>
<dbReference type="OrthoDB" id="2146at2759"/>
<dbReference type="Gene3D" id="2.30.30.100">
    <property type="match status" value="1"/>
</dbReference>
<organism evidence="12 18">
    <name type="scientific">Cafeteria roenbergensis</name>
    <name type="common">Marine flagellate</name>
    <dbReference type="NCBI Taxonomy" id="33653"/>
    <lineage>
        <taxon>Eukaryota</taxon>
        <taxon>Sar</taxon>
        <taxon>Stramenopiles</taxon>
        <taxon>Bigyra</taxon>
        <taxon>Opalozoa</taxon>
        <taxon>Bicosoecida</taxon>
        <taxon>Cafeteriaceae</taxon>
        <taxon>Cafeteria</taxon>
    </lineage>
</organism>
<dbReference type="OMA" id="TICVKFQ"/>
<evidence type="ECO:0000256" key="1">
    <source>
        <dbReference type="ARBA" id="ARBA00004123"/>
    </source>
</evidence>